<accession>A0A165KVF1</accession>
<reference evidence="2 3" key="1">
    <citation type="journal article" date="2016" name="Mol. Biol. Evol.">
        <title>Comparative Genomics of Early-Diverging Mushroom-Forming Fungi Provides Insights into the Origins of Lignocellulose Decay Capabilities.</title>
        <authorList>
            <person name="Nagy L.G."/>
            <person name="Riley R."/>
            <person name="Tritt A."/>
            <person name="Adam C."/>
            <person name="Daum C."/>
            <person name="Floudas D."/>
            <person name="Sun H."/>
            <person name="Yadav J.S."/>
            <person name="Pangilinan J."/>
            <person name="Larsson K.H."/>
            <person name="Matsuura K."/>
            <person name="Barry K."/>
            <person name="Labutti K."/>
            <person name="Kuo R."/>
            <person name="Ohm R.A."/>
            <person name="Bhattacharya S.S."/>
            <person name="Shirouzu T."/>
            <person name="Yoshinaga Y."/>
            <person name="Martin F.M."/>
            <person name="Grigoriev I.V."/>
            <person name="Hibbett D.S."/>
        </authorList>
    </citation>
    <scope>NUCLEOTIDE SEQUENCE [LARGE SCALE GENOMIC DNA]</scope>
    <source>
        <strain evidence="2 3">HHB12029</strain>
    </source>
</reference>
<evidence type="ECO:0000313" key="2">
    <source>
        <dbReference type="EMBL" id="KZV96946.1"/>
    </source>
</evidence>
<evidence type="ECO:0000313" key="3">
    <source>
        <dbReference type="Proteomes" id="UP000077266"/>
    </source>
</evidence>
<gene>
    <name evidence="2" type="ORF">EXIGLDRAFT_396612</name>
</gene>
<dbReference type="InterPro" id="IPR011008">
    <property type="entry name" value="Dimeric_a/b-barrel"/>
</dbReference>
<dbReference type="Gene3D" id="3.30.70.100">
    <property type="match status" value="1"/>
</dbReference>
<evidence type="ECO:0000259" key="1">
    <source>
        <dbReference type="Pfam" id="PF03992"/>
    </source>
</evidence>
<dbReference type="InterPro" id="IPR007138">
    <property type="entry name" value="ABM_dom"/>
</dbReference>
<protein>
    <recommendedName>
        <fullName evidence="1">ABM domain-containing protein</fullName>
    </recommendedName>
</protein>
<dbReference type="InParanoid" id="A0A165KVF1"/>
<sequence>MSTLDGALIPGQVEAKPDKVAELEKALLAIKASADSDAEPGCYTYRVNKFGTKFVVYEEYENQAAIQLHGGTDAYKAATKGRGGQGWSDEDCVLRGVAVQALTNAYLLFCARTKGSVRRKDPRISYLRFVPRADEIRQMSGHDDVIDVRTMRSDLSRLAQCPYTGSK</sequence>
<dbReference type="Pfam" id="PF03992">
    <property type="entry name" value="ABM"/>
    <property type="match status" value="1"/>
</dbReference>
<dbReference type="STRING" id="1314781.A0A165KVF1"/>
<keyword evidence="3" id="KW-1185">Reference proteome</keyword>
<dbReference type="Proteomes" id="UP000077266">
    <property type="component" value="Unassembled WGS sequence"/>
</dbReference>
<dbReference type="SUPFAM" id="SSF54909">
    <property type="entry name" value="Dimeric alpha+beta barrel"/>
    <property type="match status" value="1"/>
</dbReference>
<dbReference type="OrthoDB" id="10011777at2759"/>
<dbReference type="EMBL" id="KV425936">
    <property type="protein sequence ID" value="KZV96946.1"/>
    <property type="molecule type" value="Genomic_DNA"/>
</dbReference>
<proteinExistence type="predicted"/>
<feature type="domain" description="ABM" evidence="1">
    <location>
        <begin position="12"/>
        <end position="79"/>
    </location>
</feature>
<organism evidence="2 3">
    <name type="scientific">Exidia glandulosa HHB12029</name>
    <dbReference type="NCBI Taxonomy" id="1314781"/>
    <lineage>
        <taxon>Eukaryota</taxon>
        <taxon>Fungi</taxon>
        <taxon>Dikarya</taxon>
        <taxon>Basidiomycota</taxon>
        <taxon>Agaricomycotina</taxon>
        <taxon>Agaricomycetes</taxon>
        <taxon>Auriculariales</taxon>
        <taxon>Exidiaceae</taxon>
        <taxon>Exidia</taxon>
    </lineage>
</organism>
<name>A0A165KVF1_EXIGL</name>
<dbReference type="AlphaFoldDB" id="A0A165KVF1"/>